<dbReference type="GO" id="GO:0003677">
    <property type="term" value="F:DNA binding"/>
    <property type="evidence" value="ECO:0007669"/>
    <property type="project" value="InterPro"/>
</dbReference>
<keyword evidence="2" id="KW-0472">Membrane</keyword>
<dbReference type="Gene3D" id="1.10.150.320">
    <property type="entry name" value="Photosystem II 12 kDa extrinsic protein"/>
    <property type="match status" value="1"/>
</dbReference>
<sequence length="175" mass="19098">MRTGDGIECMGRVLMLSLVSSIEHLVCSDKRLASQSRGKEVIQPSAVFYSAMSPWKYPLVSLTRPNGEDPMRPWIALFLATFLVFGTGVVWSQDKIDLNTATQQQLESLPGIGPALATRIVEYRQTKPFASVEEIKEVKGIGEGKFIQIKDLITVQPPAPPPSAQESAGEAVSKP</sequence>
<feature type="domain" description="Helix-hairpin-helix DNA-binding motif class 1" evidence="3">
    <location>
        <begin position="133"/>
        <end position="152"/>
    </location>
</feature>
<gene>
    <name evidence="4" type="ORF">GWK36_00350</name>
</gene>
<dbReference type="EMBL" id="CP048029">
    <property type="protein sequence ID" value="QIK36706.1"/>
    <property type="molecule type" value="Genomic_DNA"/>
</dbReference>
<dbReference type="GO" id="GO:0006281">
    <property type="term" value="P:DNA repair"/>
    <property type="evidence" value="ECO:0007669"/>
    <property type="project" value="InterPro"/>
</dbReference>
<evidence type="ECO:0000256" key="1">
    <source>
        <dbReference type="SAM" id="MobiDB-lite"/>
    </source>
</evidence>
<dbReference type="GO" id="GO:0015627">
    <property type="term" value="C:type II protein secretion system complex"/>
    <property type="evidence" value="ECO:0007669"/>
    <property type="project" value="TreeGrafter"/>
</dbReference>
<dbReference type="AlphaFoldDB" id="A0A6G7VA18"/>
<keyword evidence="2" id="KW-0812">Transmembrane</keyword>
<keyword evidence="5" id="KW-1185">Reference proteome</keyword>
<evidence type="ECO:0000256" key="2">
    <source>
        <dbReference type="SAM" id="Phobius"/>
    </source>
</evidence>
<reference evidence="5" key="1">
    <citation type="submission" date="2020-01" db="EMBL/GenBank/DDBJ databases">
        <title>Caldichromatium gen. nov., sp. nov., a thermophilic purple sulfur bacterium member of the family Chromatiaceae isolated from Nakabusa hot spring, Japan.</title>
        <authorList>
            <person name="Saini M.K."/>
            <person name="Hanada S."/>
            <person name="Tank M."/>
        </authorList>
    </citation>
    <scope>NUCLEOTIDE SEQUENCE [LARGE SCALE GENOMIC DNA]</scope>
    <source>
        <strain evidence="5">No.7</strain>
    </source>
</reference>
<dbReference type="SUPFAM" id="SSF47781">
    <property type="entry name" value="RuvA domain 2-like"/>
    <property type="match status" value="1"/>
</dbReference>
<dbReference type="Proteomes" id="UP000502699">
    <property type="component" value="Chromosome"/>
</dbReference>
<dbReference type="SMART" id="SM00278">
    <property type="entry name" value="HhH1"/>
    <property type="match status" value="2"/>
</dbReference>
<feature type="compositionally biased region" description="Low complexity" evidence="1">
    <location>
        <begin position="164"/>
        <end position="175"/>
    </location>
</feature>
<evidence type="ECO:0000259" key="3">
    <source>
        <dbReference type="SMART" id="SM00278"/>
    </source>
</evidence>
<dbReference type="PANTHER" id="PTHR21180:SF32">
    <property type="entry name" value="ENDONUCLEASE_EXONUCLEASE_PHOSPHATASE FAMILY DOMAIN-CONTAINING PROTEIN 1"/>
    <property type="match status" value="1"/>
</dbReference>
<feature type="transmembrane region" description="Helical" evidence="2">
    <location>
        <begin position="74"/>
        <end position="92"/>
    </location>
</feature>
<dbReference type="Pfam" id="PF12836">
    <property type="entry name" value="HHH_3"/>
    <property type="match status" value="1"/>
</dbReference>
<dbReference type="InterPro" id="IPR003583">
    <property type="entry name" value="Hlx-hairpin-Hlx_DNA-bd_motif"/>
</dbReference>
<feature type="domain" description="Helix-hairpin-helix DNA-binding motif class 1" evidence="3">
    <location>
        <begin position="104"/>
        <end position="123"/>
    </location>
</feature>
<organism evidence="4 5">
    <name type="scientific">Caldichromatium japonicum</name>
    <dbReference type="NCBI Taxonomy" id="2699430"/>
    <lineage>
        <taxon>Bacteria</taxon>
        <taxon>Pseudomonadati</taxon>
        <taxon>Pseudomonadota</taxon>
        <taxon>Gammaproteobacteria</taxon>
        <taxon>Chromatiales</taxon>
        <taxon>Chromatiaceae</taxon>
        <taxon>Caldichromatium</taxon>
    </lineage>
</organism>
<dbReference type="PANTHER" id="PTHR21180">
    <property type="entry name" value="ENDONUCLEASE/EXONUCLEASE/PHOSPHATASE FAMILY DOMAIN-CONTAINING PROTEIN 1"/>
    <property type="match status" value="1"/>
</dbReference>
<dbReference type="KEGG" id="cjap:GWK36_00350"/>
<evidence type="ECO:0000313" key="5">
    <source>
        <dbReference type="Proteomes" id="UP000502699"/>
    </source>
</evidence>
<keyword evidence="2" id="KW-1133">Transmembrane helix</keyword>
<accession>A0A6G7VA18</accession>
<proteinExistence type="predicted"/>
<protein>
    <recommendedName>
        <fullName evidence="3">Helix-hairpin-helix DNA-binding motif class 1 domain-containing protein</fullName>
    </recommendedName>
</protein>
<evidence type="ECO:0000313" key="4">
    <source>
        <dbReference type="EMBL" id="QIK36706.1"/>
    </source>
</evidence>
<feature type="region of interest" description="Disordered" evidence="1">
    <location>
        <begin position="155"/>
        <end position="175"/>
    </location>
</feature>
<dbReference type="GO" id="GO:0015628">
    <property type="term" value="P:protein secretion by the type II secretion system"/>
    <property type="evidence" value="ECO:0007669"/>
    <property type="project" value="TreeGrafter"/>
</dbReference>
<dbReference type="InterPro" id="IPR010994">
    <property type="entry name" value="RuvA_2-like"/>
</dbReference>
<name>A0A6G7VA18_9GAMM</name>
<dbReference type="InterPro" id="IPR051675">
    <property type="entry name" value="Endo/Exo/Phosphatase_dom_1"/>
</dbReference>